<accession>A0A5R9ABR8</accession>
<dbReference type="InterPro" id="IPR036061">
    <property type="entry name" value="CheW-like_dom_sf"/>
</dbReference>
<evidence type="ECO:0000259" key="1">
    <source>
        <dbReference type="SMART" id="SM00260"/>
    </source>
</evidence>
<dbReference type="SUPFAM" id="SSF50341">
    <property type="entry name" value="CheW-like"/>
    <property type="match status" value="1"/>
</dbReference>
<gene>
    <name evidence="2" type="ORF">FEA48_06745</name>
</gene>
<protein>
    <submittedName>
        <fullName evidence="2">CheW domain-containing protein</fullName>
    </submittedName>
</protein>
<sequence length="171" mass="17622">MSDLPVANAGVANGAVAAGAAANAAPSSLTALLVPLADRNLLLPNVAVAELITYRAPHPVDGLPSWYLGQVAWRDLRLPLLSFEAASDGQAEVSPGARVIVVNALGGRPNVKFFALLVQGIPRSVKIGSDLKRADLPLAPLELDAVDLGDAQARIPDLAALEQKLADSGLI</sequence>
<feature type="domain" description="CheW-like" evidence="1">
    <location>
        <begin position="26"/>
        <end position="162"/>
    </location>
</feature>
<comment type="caution">
    <text evidence="2">The sequence shown here is derived from an EMBL/GenBank/DDBJ whole genome shotgun (WGS) entry which is preliminary data.</text>
</comment>
<dbReference type="Pfam" id="PF01584">
    <property type="entry name" value="CheW"/>
    <property type="match status" value="1"/>
</dbReference>
<dbReference type="InterPro" id="IPR002545">
    <property type="entry name" value="CheW-lke_dom"/>
</dbReference>
<proteinExistence type="predicted"/>
<dbReference type="Proteomes" id="UP000307510">
    <property type="component" value="Unassembled WGS sequence"/>
</dbReference>
<evidence type="ECO:0000313" key="2">
    <source>
        <dbReference type="EMBL" id="TLP76088.1"/>
    </source>
</evidence>
<dbReference type="GO" id="GO:0006935">
    <property type="term" value="P:chemotaxis"/>
    <property type="evidence" value="ECO:0007669"/>
    <property type="project" value="InterPro"/>
</dbReference>
<dbReference type="SMART" id="SM00260">
    <property type="entry name" value="CheW"/>
    <property type="match status" value="1"/>
</dbReference>
<evidence type="ECO:0000313" key="3">
    <source>
        <dbReference type="Proteomes" id="UP000307510"/>
    </source>
</evidence>
<dbReference type="GO" id="GO:0007165">
    <property type="term" value="P:signal transduction"/>
    <property type="evidence" value="ECO:0007669"/>
    <property type="project" value="InterPro"/>
</dbReference>
<dbReference type="EMBL" id="VASG01000002">
    <property type="protein sequence ID" value="TLP76088.1"/>
    <property type="molecule type" value="Genomic_DNA"/>
</dbReference>
<organism evidence="2 3">
    <name type="scientific">Pseudomonas nitroreducens</name>
    <dbReference type="NCBI Taxonomy" id="46680"/>
    <lineage>
        <taxon>Bacteria</taxon>
        <taxon>Pseudomonadati</taxon>
        <taxon>Pseudomonadota</taxon>
        <taxon>Gammaproteobacteria</taxon>
        <taxon>Pseudomonadales</taxon>
        <taxon>Pseudomonadaceae</taxon>
        <taxon>Pseudomonas</taxon>
    </lineage>
</organism>
<dbReference type="AlphaFoldDB" id="A0A5R9ABR8"/>
<dbReference type="RefSeq" id="WP_138213105.1">
    <property type="nucleotide sequence ID" value="NZ_VASG01000002.1"/>
</dbReference>
<name>A0A5R9ABR8_PSENT</name>
<reference evidence="3" key="2">
    <citation type="submission" date="2019-06" db="EMBL/GenBank/DDBJ databases">
        <title>AzeR, a transcriptional regulator that responds to azelaic acid in Pseudomonas nitroreducens.</title>
        <authorList>
            <person name="Bez C."/>
            <person name="Javvadi S.G."/>
            <person name="Bertani I."/>
            <person name="Devescovi G."/>
            <person name="Studholme D.J."/>
            <person name="Geller A."/>
            <person name="Levy A."/>
            <person name="Venturi V."/>
        </authorList>
    </citation>
    <scope>NUCLEOTIDE SEQUENCE [LARGE SCALE GENOMIC DNA]</scope>
    <source>
        <strain evidence="3">DSM 9128</strain>
    </source>
</reference>
<reference evidence="2 3" key="1">
    <citation type="submission" date="2019-05" db="EMBL/GenBank/DDBJ databases">
        <authorList>
            <person name="Moore K."/>
            <person name="O'Neill P."/>
            <person name="Farbos A."/>
            <person name="Studholme D.J."/>
        </authorList>
    </citation>
    <scope>NUCLEOTIDE SEQUENCE [LARGE SCALE GENOMIC DNA]</scope>
    <source>
        <strain evidence="2 3">DSM 9128</strain>
    </source>
</reference>